<sequence length="546" mass="62386">MEMDPLQLLLQFPLQVTVDILWKTVGGGDGTLQVVSLLDWPIPLFQREDFVPLLLPMFGVPKALLKSTCWFGGSRNAGFRRKGTKEAEQKTRCWQLPWVPPPQEEPPSEEELARKAALKEKQIQRLREMAAAKRLSKIADLESELSTLEDLLNQLDTMEEDEISIILYQRGYRSREEIETAASKVAQSLRKAKGESVEAEEKVDLSLDEKYPLVNVPDYMLTLEQLKEKKKQIFLKTTSEGRMRAKQKKFEEGLQKERLNQLEEEKRLENPELYLEQLRSKYKELCEKLEQRKRLKTNGTHTNGNGSVGRGERLNAAQRERMRLLTTAALDRGKGEDTFGAKEEDWQLYKLMSRDNDDDDNGHDEEEAELTRITSRLQDIDPTFIAKPDTSSLQGATPEVTRARPLTAEDFQIVLGVERFRCPEILFQPPMVGVDQAGLDEMTGFSLRRLLVDEGIKERICESILVTGGSCHLPGMGPRLEADIRKIRPYLSPLRIIRASDPVLDAWRGAAVYAASSQFSQYAFSKEDYAEKGEDWLRGYRLTYSV</sequence>
<organism evidence="3 4">
    <name type="scientific">Colocasia esculenta</name>
    <name type="common">Wild taro</name>
    <name type="synonym">Arum esculentum</name>
    <dbReference type="NCBI Taxonomy" id="4460"/>
    <lineage>
        <taxon>Eukaryota</taxon>
        <taxon>Viridiplantae</taxon>
        <taxon>Streptophyta</taxon>
        <taxon>Embryophyta</taxon>
        <taxon>Tracheophyta</taxon>
        <taxon>Spermatophyta</taxon>
        <taxon>Magnoliopsida</taxon>
        <taxon>Liliopsida</taxon>
        <taxon>Araceae</taxon>
        <taxon>Aroideae</taxon>
        <taxon>Colocasieae</taxon>
        <taxon>Colocasia</taxon>
    </lineage>
</organism>
<evidence type="ECO:0008006" key="5">
    <source>
        <dbReference type="Google" id="ProtNLM"/>
    </source>
</evidence>
<dbReference type="InterPro" id="IPR043129">
    <property type="entry name" value="ATPase_NBD"/>
</dbReference>
<keyword evidence="4" id="KW-1185">Reference proteome</keyword>
<name>A0A843U7W4_COLES</name>
<reference evidence="3" key="1">
    <citation type="submission" date="2017-07" db="EMBL/GenBank/DDBJ databases">
        <title>Taro Niue Genome Assembly and Annotation.</title>
        <authorList>
            <person name="Atibalentja N."/>
            <person name="Keating K."/>
            <person name="Fields C.J."/>
        </authorList>
    </citation>
    <scope>NUCLEOTIDE SEQUENCE</scope>
    <source>
        <strain evidence="3">Niue_2</strain>
        <tissue evidence="3">Leaf</tissue>
    </source>
</reference>
<comment type="similarity">
    <text evidence="1">Belongs to the actin family.</text>
</comment>
<dbReference type="SUPFAM" id="SSF53067">
    <property type="entry name" value="Actin-like ATPase domain"/>
    <property type="match status" value="1"/>
</dbReference>
<evidence type="ECO:0000313" key="3">
    <source>
        <dbReference type="EMBL" id="MQL79555.1"/>
    </source>
</evidence>
<dbReference type="InterPro" id="IPR004000">
    <property type="entry name" value="Actin"/>
</dbReference>
<dbReference type="Proteomes" id="UP000652761">
    <property type="component" value="Unassembled WGS sequence"/>
</dbReference>
<dbReference type="Gene3D" id="3.30.420.40">
    <property type="match status" value="1"/>
</dbReference>
<accession>A0A843U7W4</accession>
<dbReference type="EMBL" id="NMUH01000462">
    <property type="protein sequence ID" value="MQL79555.1"/>
    <property type="molecule type" value="Genomic_DNA"/>
</dbReference>
<protein>
    <recommendedName>
        <fullName evidence="5">Actin-related protein 5</fullName>
    </recommendedName>
</protein>
<evidence type="ECO:0000256" key="1">
    <source>
        <dbReference type="RuleBase" id="RU000487"/>
    </source>
</evidence>
<feature type="coiled-coil region" evidence="2">
    <location>
        <begin position="109"/>
        <end position="161"/>
    </location>
</feature>
<dbReference type="PANTHER" id="PTHR11937">
    <property type="entry name" value="ACTIN"/>
    <property type="match status" value="1"/>
</dbReference>
<dbReference type="OrthoDB" id="7340501at2759"/>
<comment type="caution">
    <text evidence="3">The sequence shown here is derived from an EMBL/GenBank/DDBJ whole genome shotgun (WGS) entry which is preliminary data.</text>
</comment>
<keyword evidence="2" id="KW-0175">Coiled coil</keyword>
<gene>
    <name evidence="3" type="ORF">Taro_011990</name>
</gene>
<evidence type="ECO:0000313" key="4">
    <source>
        <dbReference type="Proteomes" id="UP000652761"/>
    </source>
</evidence>
<dbReference type="FunFam" id="3.30.420.40:FF:000058">
    <property type="entry name" value="Putative actin-related protein 5"/>
    <property type="match status" value="1"/>
</dbReference>
<dbReference type="Pfam" id="PF00022">
    <property type="entry name" value="Actin"/>
    <property type="match status" value="1"/>
</dbReference>
<dbReference type="SMART" id="SM00268">
    <property type="entry name" value="ACTIN"/>
    <property type="match status" value="1"/>
</dbReference>
<evidence type="ECO:0000256" key="2">
    <source>
        <dbReference type="SAM" id="Coils"/>
    </source>
</evidence>
<proteinExistence type="inferred from homology"/>
<dbReference type="AlphaFoldDB" id="A0A843U7W4"/>